<evidence type="ECO:0000256" key="2">
    <source>
        <dbReference type="ARBA" id="ARBA00022803"/>
    </source>
</evidence>
<dbReference type="InterPro" id="IPR039226">
    <property type="entry name" value="Ski3/TTC37"/>
</dbReference>
<dbReference type="InterPro" id="IPR019734">
    <property type="entry name" value="TPR_rpt"/>
</dbReference>
<evidence type="ECO:0000313" key="5">
    <source>
        <dbReference type="EMBL" id="KAG5613675.1"/>
    </source>
</evidence>
<dbReference type="PROSITE" id="PS50005">
    <property type="entry name" value="TPR"/>
    <property type="match status" value="2"/>
</dbReference>
<feature type="chain" id="PRO_5039945774" description="Tetratricopeptide repeat protein SKI3" evidence="4">
    <location>
        <begin position="19"/>
        <end position="1508"/>
    </location>
</feature>
<keyword evidence="1" id="KW-0677">Repeat</keyword>
<dbReference type="OrthoDB" id="421075at2759"/>
<dbReference type="SUPFAM" id="SSF48452">
    <property type="entry name" value="TPR-like"/>
    <property type="match status" value="3"/>
</dbReference>
<feature type="repeat" description="TPR" evidence="3">
    <location>
        <begin position="255"/>
        <end position="288"/>
    </location>
</feature>
<keyword evidence="6" id="KW-1185">Reference proteome</keyword>
<proteinExistence type="predicted"/>
<dbReference type="PANTHER" id="PTHR15704">
    <property type="entry name" value="SUPERKILLER 3 PROTEIN-RELATED"/>
    <property type="match status" value="1"/>
</dbReference>
<accession>A0A9J5ZNH7</accession>
<comment type="caution">
    <text evidence="5">The sequence shown here is derived from an EMBL/GenBank/DDBJ whole genome shotgun (WGS) entry which is preliminary data.</text>
</comment>
<protein>
    <recommendedName>
        <fullName evidence="7">Tetratricopeptide repeat protein SKI3</fullName>
    </recommendedName>
</protein>
<evidence type="ECO:0000256" key="1">
    <source>
        <dbReference type="ARBA" id="ARBA00022737"/>
    </source>
</evidence>
<dbReference type="PANTHER" id="PTHR15704:SF7">
    <property type="entry name" value="SUPERKILLER COMPLEX PROTEIN 3"/>
    <property type="match status" value="1"/>
</dbReference>
<feature type="repeat" description="TPR" evidence="3">
    <location>
        <begin position="479"/>
        <end position="512"/>
    </location>
</feature>
<dbReference type="EMBL" id="JACXVP010000004">
    <property type="protein sequence ID" value="KAG5613675.1"/>
    <property type="molecule type" value="Genomic_DNA"/>
</dbReference>
<dbReference type="Proteomes" id="UP000824120">
    <property type="component" value="Chromosome 4"/>
</dbReference>
<dbReference type="SMART" id="SM00028">
    <property type="entry name" value="TPR"/>
    <property type="match status" value="5"/>
</dbReference>
<dbReference type="InterPro" id="IPR011990">
    <property type="entry name" value="TPR-like_helical_dom_sf"/>
</dbReference>
<sequence>MPLPFVSLLLAPAEVSLGSESKWERTSLRNGHLSGQSVEDDAAIRRLEEAIVSQPGDPSLHFDLGVLLWDKGGELPDIQEKAAQHFLIAAKLNPQNAAAFTYLGHYYARVAVDSQRAIKCYQRALGLNPDDSIAGEAICDILDATGKETLEIAVCREASHKSPRAFWALCRLGYLLVNQNKWSEAVQSLQQAIRGYPACADLWEALGLSYQQMGMFTAAVKSGQLEASWPWNMIWKAKAPVKSYGRAIELEESRVFALVESGNVYLMLGSFRKGIEQFRQALQISPLNLSAHHGLASALLSLAKESIDSGAFKWGASLLEEASKVALASTSIVGNISCAWKLLGDIQLTYAKCFPWMDEGLGSGADEKSFSSSILSWKRICCLAVRSACRSYQRALHLSPWQANVYTDVAIASELLFSLKENCKDDMNPWFVSEKMCLGGLLLEGCNSEFWVALGCLSDHSALKQHAFIRALQLDVSLAVAWAYLGKLYRQEGESQLAQLAFDRARSIDPSLSLPWSGMSADAAARNLKPDEAYECCLRAVQIFPLAEFQTGLVKLALQSGYLRSPEAFGAIHQALQRAPQYPESHNLKGLVCEARSDYESAVASYRLARLAARVFAGKLSKSSLADISINLTRSLCMAGNADDAIEECKYLESKGLLDVEGLQLYALSYWKLGKYDLALSMAKRLASSALPTEHPLAAASVSFICRLVYHISGKELAMRNILQLPKRAFQSSRVRLVVSAIHALDESHQLDSVVSSVRESLSSSKEIAALDFMATLGLLVKHGSKDCLEVQQGVNYLRRALHISPNSHLIRLKSQQEAKKSQVNLSRWLRPWWRTVGNLQLIGRQESQLKILRVILILFEATSGLHINWRKSLIFPINEVNGMQHLTEILGGEVGNGSLKQLFPDIYLLNQQHEATVQEVWSIHGWNLTYRRRIQDWEVDRLAEFYGTLDHFGGLKREKTLLGGFITAKAETINHLFLHCKVVRQLWHLFTSFRGTNWTMPQRASQAIESWNNEGSGSTDQSRWRIVPAVIWWTIWKERNMRCFESSSSPLHKIKMNCIITFCYWCSLEYVDDPIAVRDILGPLTLLGYLLVASKEWKDVHISARCFRVDPSEHQKKEGVKSSVEIFGAGAVACYNVGSGKKTLAMSICRENSTLECKTIKMLQKCVHQEPWDHHSYYLLVLNYLQKAREKKFPRNLCVVLERLINVALRSELYAKDEISSQYQKFQLLLCAAEVSLHCGNNFKCIMHAKSALEMQLPDNYLFFAHLLLCRAYAVEDNYSGLHEEYMRCLELKTDNHIGWICLKFLESRYKLQSNSSSLALAFQECGKEIKTSWNMWIAMYNLVQGLTAVWNGKFIDAEESLAQACLLAGGESCLFLSHGVICMEIARQQSDSDFLSLAIRSLKKAKDSSSTPLPFVSLLLAQAEASLGSESKWEKNLNEEWSSWRPEIRPAELFFQMHLLARRLTEGSGAISNLEPSTSHLRWILQAIHINPSCLRYWRALLKFME</sequence>
<keyword evidence="4" id="KW-0732">Signal</keyword>
<evidence type="ECO:0000313" key="6">
    <source>
        <dbReference type="Proteomes" id="UP000824120"/>
    </source>
</evidence>
<reference evidence="5 6" key="1">
    <citation type="submission" date="2020-09" db="EMBL/GenBank/DDBJ databases">
        <title>De no assembly of potato wild relative species, Solanum commersonii.</title>
        <authorList>
            <person name="Cho K."/>
        </authorList>
    </citation>
    <scope>NUCLEOTIDE SEQUENCE [LARGE SCALE GENOMIC DNA]</scope>
    <source>
        <strain evidence="5">LZ3.2</strain>
        <tissue evidence="5">Leaf</tissue>
    </source>
</reference>
<dbReference type="GO" id="GO:0006401">
    <property type="term" value="P:RNA catabolic process"/>
    <property type="evidence" value="ECO:0007669"/>
    <property type="project" value="InterPro"/>
</dbReference>
<dbReference type="Pfam" id="PF13432">
    <property type="entry name" value="TPR_16"/>
    <property type="match status" value="1"/>
</dbReference>
<gene>
    <name evidence="5" type="ORF">H5410_024956</name>
</gene>
<dbReference type="Gene3D" id="1.25.40.10">
    <property type="entry name" value="Tetratricopeptide repeat domain"/>
    <property type="match status" value="5"/>
</dbReference>
<evidence type="ECO:0008006" key="7">
    <source>
        <dbReference type="Google" id="ProtNLM"/>
    </source>
</evidence>
<name>A0A9J5ZNH7_SOLCO</name>
<evidence type="ECO:0000256" key="3">
    <source>
        <dbReference type="PROSITE-ProRule" id="PRU00339"/>
    </source>
</evidence>
<dbReference type="GO" id="GO:0055087">
    <property type="term" value="C:Ski complex"/>
    <property type="evidence" value="ECO:0007669"/>
    <property type="project" value="InterPro"/>
</dbReference>
<keyword evidence="2 3" id="KW-0802">TPR repeat</keyword>
<organism evidence="5 6">
    <name type="scientific">Solanum commersonii</name>
    <name type="common">Commerson's wild potato</name>
    <name type="synonym">Commerson's nightshade</name>
    <dbReference type="NCBI Taxonomy" id="4109"/>
    <lineage>
        <taxon>Eukaryota</taxon>
        <taxon>Viridiplantae</taxon>
        <taxon>Streptophyta</taxon>
        <taxon>Embryophyta</taxon>
        <taxon>Tracheophyta</taxon>
        <taxon>Spermatophyta</taxon>
        <taxon>Magnoliopsida</taxon>
        <taxon>eudicotyledons</taxon>
        <taxon>Gunneridae</taxon>
        <taxon>Pentapetalae</taxon>
        <taxon>asterids</taxon>
        <taxon>lamiids</taxon>
        <taxon>Solanales</taxon>
        <taxon>Solanaceae</taxon>
        <taxon>Solanoideae</taxon>
        <taxon>Solaneae</taxon>
        <taxon>Solanum</taxon>
    </lineage>
</organism>
<feature type="signal peptide" evidence="4">
    <location>
        <begin position="1"/>
        <end position="18"/>
    </location>
</feature>
<evidence type="ECO:0000256" key="4">
    <source>
        <dbReference type="SAM" id="SignalP"/>
    </source>
</evidence>